<dbReference type="SUPFAM" id="SSF52972">
    <property type="entry name" value="ITPase-like"/>
    <property type="match status" value="1"/>
</dbReference>
<organism evidence="3 4">
    <name type="scientific">Oncorhynchus mykiss</name>
    <name type="common">Rainbow trout</name>
    <name type="synonym">Salmo gairdneri</name>
    <dbReference type="NCBI Taxonomy" id="8022"/>
    <lineage>
        <taxon>Eukaryota</taxon>
        <taxon>Metazoa</taxon>
        <taxon>Chordata</taxon>
        <taxon>Craniata</taxon>
        <taxon>Vertebrata</taxon>
        <taxon>Euteleostomi</taxon>
        <taxon>Actinopterygii</taxon>
        <taxon>Neopterygii</taxon>
        <taxon>Teleostei</taxon>
        <taxon>Protacanthopterygii</taxon>
        <taxon>Salmoniformes</taxon>
        <taxon>Salmonidae</taxon>
        <taxon>Salmoninae</taxon>
        <taxon>Oncorhynchus</taxon>
    </lineage>
</organism>
<dbReference type="Proteomes" id="UP000694395">
    <property type="component" value="Chromosome 5"/>
</dbReference>
<dbReference type="GO" id="GO:0005737">
    <property type="term" value="C:cytoplasm"/>
    <property type="evidence" value="ECO:0007669"/>
    <property type="project" value="TreeGrafter"/>
</dbReference>
<comment type="similarity">
    <text evidence="1">Belongs to the HAM1 NTPase family.</text>
</comment>
<dbReference type="InterPro" id="IPR002637">
    <property type="entry name" value="RdgB/HAM1"/>
</dbReference>
<reference evidence="3" key="1">
    <citation type="submission" date="2020-07" db="EMBL/GenBank/DDBJ databases">
        <title>A long reads based de novo assembly of the rainbow trout Arlee double haploid line genome.</title>
        <authorList>
            <person name="Gao G."/>
            <person name="Palti Y."/>
        </authorList>
    </citation>
    <scope>NUCLEOTIDE SEQUENCE [LARGE SCALE GENOMIC DNA]</scope>
</reference>
<protein>
    <submittedName>
        <fullName evidence="3">Uncharacterized protein</fullName>
    </submittedName>
</protein>
<dbReference type="GeneTree" id="ENSGT00990000213381"/>
<reference evidence="3" key="2">
    <citation type="submission" date="2025-08" db="UniProtKB">
        <authorList>
            <consortium name="Ensembl"/>
        </authorList>
    </citation>
    <scope>IDENTIFICATION</scope>
</reference>
<evidence type="ECO:0000256" key="2">
    <source>
        <dbReference type="ARBA" id="ARBA00022801"/>
    </source>
</evidence>
<dbReference type="GO" id="GO:0009143">
    <property type="term" value="P:nucleoside triphosphate catabolic process"/>
    <property type="evidence" value="ECO:0007669"/>
    <property type="project" value="InterPro"/>
</dbReference>
<keyword evidence="4" id="KW-1185">Reference proteome</keyword>
<dbReference type="PANTHER" id="PTHR11067">
    <property type="entry name" value="INOSINE TRIPHOSPHATE PYROPHOSPHATASE/HAM1 PROTEIN"/>
    <property type="match status" value="1"/>
</dbReference>
<dbReference type="Gene3D" id="3.90.950.10">
    <property type="match status" value="1"/>
</dbReference>
<evidence type="ECO:0000256" key="1">
    <source>
        <dbReference type="ARBA" id="ARBA00008023"/>
    </source>
</evidence>
<dbReference type="AlphaFoldDB" id="A0A8C7SUS7"/>
<proteinExistence type="inferred from homology"/>
<accession>A0A8C7SUS7</accession>
<dbReference type="InterPro" id="IPR029001">
    <property type="entry name" value="ITPase-like_fam"/>
</dbReference>
<sequence length="185" mass="20890">MAVPTGRSVVFVTGNANKLEEVGIQILGDKFPYKLVDSLRCFLFYYIGSYGSNDELSLKMPLGIGPGQFKMLAGFEDKSAWALCTFAFCPGKEEPVQLFRGITEVWTHLPIPGYAELPKEVKNTISHRYQALAAMSEHFSFQDNGTPDSKKKKWLLTPDLASDHITIRGIQNLTLYQWWGNFYLL</sequence>
<dbReference type="PANTHER" id="PTHR11067:SF9">
    <property type="entry name" value="INOSINE TRIPHOSPHATE PYROPHOSPHATASE"/>
    <property type="match status" value="1"/>
</dbReference>
<evidence type="ECO:0000313" key="3">
    <source>
        <dbReference type="Ensembl" id="ENSOMYP00000071417.2"/>
    </source>
</evidence>
<name>A0A8C7SUS7_ONCMY</name>
<dbReference type="GO" id="GO:0047429">
    <property type="term" value="F:nucleoside triphosphate diphosphatase activity"/>
    <property type="evidence" value="ECO:0007669"/>
    <property type="project" value="InterPro"/>
</dbReference>
<keyword evidence="2" id="KW-0378">Hydrolase</keyword>
<evidence type="ECO:0000313" key="4">
    <source>
        <dbReference type="Proteomes" id="UP000694395"/>
    </source>
</evidence>
<dbReference type="Ensembl" id="ENSOMYT00000077758.2">
    <property type="protein sequence ID" value="ENSOMYP00000071417.2"/>
    <property type="gene ID" value="ENSOMYG00000033001.2"/>
</dbReference>
<reference evidence="3" key="3">
    <citation type="submission" date="2025-09" db="UniProtKB">
        <authorList>
            <consortium name="Ensembl"/>
        </authorList>
    </citation>
    <scope>IDENTIFICATION</scope>
</reference>